<sequence>MKVASQSLPHLTRKGFREILNVIIYQRNMLGRDDFNYIHLLKMFWEESPSGFKDYLEGYPACRVVRFIVNTKLYGPDLRKYLFKSYNKNFMIFQHMRKSYIFFKDEGVEEYQISQNSNNHGMDDFNYKERGNQHSYTLYEVENKII</sequence>
<organism evidence="1 2">
    <name type="scientific">Trichonephila inaurata madagascariensis</name>
    <dbReference type="NCBI Taxonomy" id="2747483"/>
    <lineage>
        <taxon>Eukaryota</taxon>
        <taxon>Metazoa</taxon>
        <taxon>Ecdysozoa</taxon>
        <taxon>Arthropoda</taxon>
        <taxon>Chelicerata</taxon>
        <taxon>Arachnida</taxon>
        <taxon>Araneae</taxon>
        <taxon>Araneomorphae</taxon>
        <taxon>Entelegynae</taxon>
        <taxon>Araneoidea</taxon>
        <taxon>Nephilidae</taxon>
        <taxon>Trichonephila</taxon>
        <taxon>Trichonephila inaurata</taxon>
    </lineage>
</organism>
<evidence type="ECO:0000313" key="2">
    <source>
        <dbReference type="Proteomes" id="UP000886998"/>
    </source>
</evidence>
<comment type="caution">
    <text evidence="1">The sequence shown here is derived from an EMBL/GenBank/DDBJ whole genome shotgun (WGS) entry which is preliminary data.</text>
</comment>
<evidence type="ECO:0000313" key="1">
    <source>
        <dbReference type="EMBL" id="GFY38281.1"/>
    </source>
</evidence>
<reference evidence="1" key="1">
    <citation type="submission" date="2020-08" db="EMBL/GenBank/DDBJ databases">
        <title>Multicomponent nature underlies the extraordinary mechanical properties of spider dragline silk.</title>
        <authorList>
            <person name="Kono N."/>
            <person name="Nakamura H."/>
            <person name="Mori M."/>
            <person name="Yoshida Y."/>
            <person name="Ohtoshi R."/>
            <person name="Malay A.D."/>
            <person name="Moran D.A.P."/>
            <person name="Tomita M."/>
            <person name="Numata K."/>
            <person name="Arakawa K."/>
        </authorList>
    </citation>
    <scope>NUCLEOTIDE SEQUENCE</scope>
</reference>
<protein>
    <submittedName>
        <fullName evidence="1">Uncharacterized protein</fullName>
    </submittedName>
</protein>
<gene>
    <name evidence="1" type="ORF">TNIN_93021</name>
</gene>
<dbReference type="EMBL" id="BMAV01000759">
    <property type="protein sequence ID" value="GFY38281.1"/>
    <property type="molecule type" value="Genomic_DNA"/>
</dbReference>
<name>A0A8X7BN51_9ARAC</name>
<keyword evidence="2" id="KW-1185">Reference proteome</keyword>
<dbReference type="Proteomes" id="UP000886998">
    <property type="component" value="Unassembled WGS sequence"/>
</dbReference>
<proteinExistence type="predicted"/>
<dbReference type="AlphaFoldDB" id="A0A8X7BN51"/>
<accession>A0A8X7BN51</accession>